<dbReference type="InterPro" id="IPR000873">
    <property type="entry name" value="AMP-dep_synth/lig_dom"/>
</dbReference>
<feature type="domain" description="AMP-dependent synthetase/ligase" evidence="10">
    <location>
        <begin position="87"/>
        <end position="293"/>
    </location>
</feature>
<proteinExistence type="inferred from homology"/>
<dbReference type="InterPro" id="IPR051414">
    <property type="entry name" value="Adenylate-forming_Reductase"/>
</dbReference>
<dbReference type="CDD" id="cd05913">
    <property type="entry name" value="PaaK"/>
    <property type="match status" value="1"/>
</dbReference>
<gene>
    <name evidence="12" type="primary">paaF</name>
    <name evidence="12" type="ORF">HGB41_09040</name>
</gene>
<comment type="pathway">
    <text evidence="4 9">Aromatic compound metabolism; phenylacetate degradation.</text>
</comment>
<comment type="caution">
    <text evidence="12">The sequence shown here is derived from an EMBL/GenBank/DDBJ whole genome shotgun (WGS) entry which is preliminary data.</text>
</comment>
<reference evidence="12 13" key="1">
    <citation type="submission" date="2020-04" db="EMBL/GenBank/DDBJ databases">
        <title>Massilia sp. nov., a cold adapted bacteria isolated from Arctic soil.</title>
        <authorList>
            <person name="Son J."/>
            <person name="Ka J.-O."/>
        </authorList>
    </citation>
    <scope>NUCLEOTIDE SEQUENCE [LARGE SCALE GENOMIC DNA]</scope>
    <source>
        <strain evidence="12 13">ML15P13</strain>
    </source>
</reference>
<dbReference type="PANTHER" id="PTHR43439">
    <property type="entry name" value="PHENYLACETATE-COENZYME A LIGASE"/>
    <property type="match status" value="1"/>
</dbReference>
<evidence type="ECO:0000256" key="8">
    <source>
        <dbReference type="ARBA" id="ARBA00075111"/>
    </source>
</evidence>
<evidence type="ECO:0000256" key="7">
    <source>
        <dbReference type="ARBA" id="ARBA00068695"/>
    </source>
</evidence>
<keyword evidence="13" id="KW-1185">Reference proteome</keyword>
<dbReference type="SUPFAM" id="SSF56801">
    <property type="entry name" value="Acetyl-CoA synthetase-like"/>
    <property type="match status" value="1"/>
</dbReference>
<dbReference type="PIRSF" id="PIRSF006444">
    <property type="entry name" value="PaaK"/>
    <property type="match status" value="1"/>
</dbReference>
<name>A0A7Y2JY30_9BURK</name>
<dbReference type="Gene3D" id="3.30.300.30">
    <property type="match status" value="1"/>
</dbReference>
<organism evidence="12 13">
    <name type="scientific">Telluria aromaticivorans</name>
    <dbReference type="NCBI Taxonomy" id="2725995"/>
    <lineage>
        <taxon>Bacteria</taxon>
        <taxon>Pseudomonadati</taxon>
        <taxon>Pseudomonadota</taxon>
        <taxon>Betaproteobacteria</taxon>
        <taxon>Burkholderiales</taxon>
        <taxon>Oxalobacteraceae</taxon>
        <taxon>Telluria group</taxon>
        <taxon>Telluria</taxon>
    </lineage>
</organism>
<evidence type="ECO:0000256" key="4">
    <source>
        <dbReference type="ARBA" id="ARBA00060591"/>
    </source>
</evidence>
<dbReference type="EC" id="6.2.1.30" evidence="6 9"/>
<dbReference type="NCBIfam" id="TIGR02155">
    <property type="entry name" value="PA_CoA_ligase"/>
    <property type="match status" value="1"/>
</dbReference>
<evidence type="ECO:0000313" key="13">
    <source>
        <dbReference type="Proteomes" id="UP000533905"/>
    </source>
</evidence>
<dbReference type="InterPro" id="IPR045851">
    <property type="entry name" value="AMP-bd_C_sf"/>
</dbReference>
<comment type="subunit">
    <text evidence="1">Monomer.</text>
</comment>
<protein>
    <recommendedName>
        <fullName evidence="7 9">Phenylacetate-coenzyme A ligase</fullName>
        <ecNumber evidence="6 9">6.2.1.30</ecNumber>
    </recommendedName>
    <alternativeName>
        <fullName evidence="8 9">Phenylacetyl-CoA ligase</fullName>
    </alternativeName>
</protein>
<keyword evidence="2 9" id="KW-0436">Ligase</keyword>
<evidence type="ECO:0000256" key="6">
    <source>
        <dbReference type="ARBA" id="ARBA00066629"/>
    </source>
</evidence>
<dbReference type="Pfam" id="PF00501">
    <property type="entry name" value="AMP-binding"/>
    <property type="match status" value="1"/>
</dbReference>
<evidence type="ECO:0000259" key="10">
    <source>
        <dbReference type="Pfam" id="PF00501"/>
    </source>
</evidence>
<dbReference type="InterPro" id="IPR049623">
    <property type="entry name" value="PA_CoA_lig_proteobact_actino"/>
</dbReference>
<accession>A0A7Y2JY30</accession>
<keyword evidence="3 9" id="KW-0547">Nucleotide-binding</keyword>
<dbReference type="FunFam" id="3.40.50.12780:FF:000016">
    <property type="entry name" value="Phenylacetate-coenzyme A ligase"/>
    <property type="match status" value="1"/>
</dbReference>
<dbReference type="InterPro" id="IPR011880">
    <property type="entry name" value="PA_CoA_ligase"/>
</dbReference>
<dbReference type="AlphaFoldDB" id="A0A7Y2JY30"/>
<evidence type="ECO:0000256" key="2">
    <source>
        <dbReference type="ARBA" id="ARBA00022598"/>
    </source>
</evidence>
<dbReference type="Proteomes" id="UP000533905">
    <property type="component" value="Unassembled WGS sequence"/>
</dbReference>
<dbReference type="Gene3D" id="3.40.50.12780">
    <property type="entry name" value="N-terminal domain of ligase-like"/>
    <property type="match status" value="1"/>
</dbReference>
<comment type="similarity">
    <text evidence="5 9">Belongs to the phenylacetyl-CoA ligase family.</text>
</comment>
<comment type="catalytic activity">
    <reaction evidence="9">
        <text>2-phenylacetate + ATP + CoA = phenylacetyl-CoA + AMP + diphosphate</text>
        <dbReference type="Rhea" id="RHEA:20956"/>
        <dbReference type="ChEBI" id="CHEBI:18401"/>
        <dbReference type="ChEBI" id="CHEBI:30616"/>
        <dbReference type="ChEBI" id="CHEBI:33019"/>
        <dbReference type="ChEBI" id="CHEBI:57287"/>
        <dbReference type="ChEBI" id="CHEBI:57390"/>
        <dbReference type="ChEBI" id="CHEBI:456215"/>
        <dbReference type="EC" id="6.2.1.30"/>
    </reaction>
</comment>
<evidence type="ECO:0000256" key="9">
    <source>
        <dbReference type="PIRNR" id="PIRNR006444"/>
    </source>
</evidence>
<dbReference type="Pfam" id="PF14535">
    <property type="entry name" value="AMP-binding_C_2"/>
    <property type="match status" value="1"/>
</dbReference>
<evidence type="ECO:0000313" key="12">
    <source>
        <dbReference type="EMBL" id="NNG23146.1"/>
    </source>
</evidence>
<feature type="domain" description="AMP-dependent ligase C-terminal" evidence="11">
    <location>
        <begin position="339"/>
        <end position="434"/>
    </location>
</feature>
<sequence length="437" mass="48134">MVQKIPAPGELEPIERASRDELQALQLERLKWSLHHAYENVPHYRAAFDAAGVHPEDLKSLGDLAKFPFTDKKTLRDNYPFGLFAVPREQVVRIHASSGTTGKATVVGYTQRDIDTWAGVVARSIRAAGGRAGDMVHISYGYGLFTGGLGAHYGAEKLGCTVIPMSGGQTEKQVQLIQDFKPSIIMVTPSYMLNIIEEFTRQGIDPAQSSLKVGIFGAEPWTDAMRSEIETRAGIDAVDIYGLSEVMGPGVASECIESKDGPVIWEDHFYPEIIVPDTGEVLPDGAEGELVFTSLSKEALPVIRYRTRDLTRLLPPSSRSMRRMARITGRSDDMLIIRGVNVFPSQIEEIILKIPALAPQYQLVVARDGHLDTLEVLGELRDGALSSSDVELLSRELQHSIKTYVGVTTRVTLVPPQGIERTLTGKARRVVDKRPKH</sequence>
<dbReference type="GO" id="GO:0047475">
    <property type="term" value="F:phenylacetate-CoA ligase activity"/>
    <property type="evidence" value="ECO:0007669"/>
    <property type="project" value="UniProtKB-EC"/>
</dbReference>
<dbReference type="PANTHER" id="PTHR43439:SF1">
    <property type="entry name" value="PHENYLACETATE-COENZYME A LIGASE"/>
    <property type="match status" value="1"/>
</dbReference>
<dbReference type="GO" id="GO:0000166">
    <property type="term" value="F:nucleotide binding"/>
    <property type="evidence" value="ECO:0007669"/>
    <property type="project" value="UniProtKB-KW"/>
</dbReference>
<evidence type="ECO:0000256" key="5">
    <source>
        <dbReference type="ARBA" id="ARBA00061566"/>
    </source>
</evidence>
<dbReference type="InterPro" id="IPR028154">
    <property type="entry name" value="AMP-dep_Lig_C"/>
</dbReference>
<comment type="function">
    <text evidence="9">Catalyzes the activation of phenylacetic acid (PA) to phenylacetyl-CoA (PA-CoA).</text>
</comment>
<evidence type="ECO:0000259" key="11">
    <source>
        <dbReference type="Pfam" id="PF14535"/>
    </source>
</evidence>
<dbReference type="UniPathway" id="UPA00930"/>
<dbReference type="InterPro" id="IPR042099">
    <property type="entry name" value="ANL_N_sf"/>
</dbReference>
<evidence type="ECO:0000256" key="3">
    <source>
        <dbReference type="ARBA" id="ARBA00022741"/>
    </source>
</evidence>
<dbReference type="GO" id="GO:0010124">
    <property type="term" value="P:phenylacetate catabolic process"/>
    <property type="evidence" value="ECO:0007669"/>
    <property type="project" value="UniProtKB-UniRule"/>
</dbReference>
<evidence type="ECO:0000256" key="1">
    <source>
        <dbReference type="ARBA" id="ARBA00011245"/>
    </source>
</evidence>
<dbReference type="EMBL" id="JABAIV010000002">
    <property type="protein sequence ID" value="NNG23146.1"/>
    <property type="molecule type" value="Genomic_DNA"/>
</dbReference>
<dbReference type="RefSeq" id="WP_171083311.1">
    <property type="nucleotide sequence ID" value="NZ_JABAIV010000002.1"/>
</dbReference>